<evidence type="ECO:0000256" key="4">
    <source>
        <dbReference type="ARBA" id="ARBA00023136"/>
    </source>
</evidence>
<dbReference type="EMBL" id="CP032099">
    <property type="protein sequence ID" value="AXX85043.1"/>
    <property type="molecule type" value="Genomic_DNA"/>
</dbReference>
<dbReference type="PANTHER" id="PTHR30518">
    <property type="entry name" value="ENDOLYTIC MUREIN TRANSGLYCOSYLASE"/>
    <property type="match status" value="1"/>
</dbReference>
<name>A0AAD0SLU6_9BACT</name>
<dbReference type="AlphaFoldDB" id="A0AAD0SLU6"/>
<evidence type="ECO:0000256" key="6">
    <source>
        <dbReference type="ARBA" id="ARBA00023316"/>
    </source>
</evidence>
<evidence type="ECO:0000256" key="7">
    <source>
        <dbReference type="HAMAP-Rule" id="MF_02065"/>
    </source>
</evidence>
<keyword evidence="5 7" id="KW-0456">Lyase</keyword>
<accession>A0AAD0SLU6</accession>
<dbReference type="NCBIfam" id="TIGR00247">
    <property type="entry name" value="endolytic transglycosylase MltG"/>
    <property type="match status" value="1"/>
</dbReference>
<gene>
    <name evidence="7" type="primary">mltG</name>
    <name evidence="8" type="ORF">ASKIR_1238</name>
</gene>
<comment type="subcellular location">
    <subcellularLocation>
        <location evidence="7">Cell membrane</location>
        <topology evidence="7">Single-pass membrane protein</topology>
    </subcellularLocation>
</comment>
<keyword evidence="2 7" id="KW-0812">Transmembrane</keyword>
<feature type="transmembrane region" description="Helical" evidence="7">
    <location>
        <begin position="24"/>
        <end position="46"/>
    </location>
</feature>
<sequence>MINIPEDKSINVKNIGKIKSRTNAFLRLINTVNIILIAFIMILYYLTMPVVTSKVLYIPQGSTKSIISYLNKNSYELNKIDEIILSRFGYVQSGWIDLKVNELTKMDFLIKLLKSKAALKSITLIPGDTYYFFIKKIASEFNLDEKKLYETYNKYAFRLDGNILAETYSLPIGMSEEEIILYLLLHTNQKYEEYSNKIFGTYDKEQWYKYVTLASIIQKEAATINEMPIVSSVIYNRLKRKMPLQMDGTLNYGEYSNSIVTAMRIKEDNSSYNTYKNRGIPKNPVCAVSLDAIKAAIFPVKSNYLYFVRDKTTGLHKFSSTYSDHKSNINSNIGVIKNYSKINENPTDIDKEASDIMKNDITKQKVPSIKDLFNNIN</sequence>
<feature type="site" description="Important for catalytic activity" evidence="7">
    <location>
        <position position="220"/>
    </location>
</feature>
<dbReference type="GO" id="GO:0005886">
    <property type="term" value="C:plasma membrane"/>
    <property type="evidence" value="ECO:0007669"/>
    <property type="project" value="UniProtKB-SubCell"/>
</dbReference>
<keyword evidence="4 7" id="KW-0472">Membrane</keyword>
<dbReference type="Gene3D" id="3.30.160.60">
    <property type="entry name" value="Classic Zinc Finger"/>
    <property type="match status" value="1"/>
</dbReference>
<dbReference type="GO" id="GO:0008932">
    <property type="term" value="F:lytic endotransglycosylase activity"/>
    <property type="evidence" value="ECO:0007669"/>
    <property type="project" value="UniProtKB-UniRule"/>
</dbReference>
<evidence type="ECO:0000313" key="8">
    <source>
        <dbReference type="EMBL" id="AXX85043.1"/>
    </source>
</evidence>
<evidence type="ECO:0000256" key="5">
    <source>
        <dbReference type="ARBA" id="ARBA00023239"/>
    </source>
</evidence>
<dbReference type="Proteomes" id="UP000262029">
    <property type="component" value="Chromosome"/>
</dbReference>
<comment type="catalytic activity">
    <reaction evidence="7">
        <text>a peptidoglycan chain = a peptidoglycan chain with N-acetyl-1,6-anhydromuramyl-[peptide] at the reducing end + a peptidoglycan chain with N-acetylglucosamine at the non-reducing end.</text>
        <dbReference type="EC" id="4.2.2.29"/>
    </reaction>
</comment>
<dbReference type="GO" id="GO:0009252">
    <property type="term" value="P:peptidoglycan biosynthetic process"/>
    <property type="evidence" value="ECO:0007669"/>
    <property type="project" value="UniProtKB-UniRule"/>
</dbReference>
<proteinExistence type="inferred from homology"/>
<comment type="function">
    <text evidence="7">Functions as a peptidoglycan terminase that cleaves nascent peptidoglycan strands endolytically to terminate their elongation.</text>
</comment>
<keyword evidence="6 7" id="KW-0961">Cell wall biogenesis/degradation</keyword>
<keyword evidence="1 7" id="KW-1003">Cell membrane</keyword>
<dbReference type="GO" id="GO:0071555">
    <property type="term" value="P:cell wall organization"/>
    <property type="evidence" value="ECO:0007669"/>
    <property type="project" value="UniProtKB-KW"/>
</dbReference>
<evidence type="ECO:0000256" key="2">
    <source>
        <dbReference type="ARBA" id="ARBA00022692"/>
    </source>
</evidence>
<dbReference type="HAMAP" id="MF_02065">
    <property type="entry name" value="MltG"/>
    <property type="match status" value="1"/>
</dbReference>
<evidence type="ECO:0000313" key="9">
    <source>
        <dbReference type="Proteomes" id="UP000262029"/>
    </source>
</evidence>
<comment type="similarity">
    <text evidence="7">Belongs to the transglycosylase MltG family.</text>
</comment>
<evidence type="ECO:0000256" key="1">
    <source>
        <dbReference type="ARBA" id="ARBA00022475"/>
    </source>
</evidence>
<reference evidence="8 9" key="1">
    <citation type="submission" date="2018-08" db="EMBL/GenBank/DDBJ databases">
        <title>Complete genome of the Arcobacter skirrowii type strain LMG 6621.</title>
        <authorList>
            <person name="Miller W.G."/>
            <person name="Yee E."/>
            <person name="Bono J.L."/>
        </authorList>
    </citation>
    <scope>NUCLEOTIDE SEQUENCE [LARGE SCALE GENOMIC DNA]</scope>
    <source>
        <strain evidence="8 9">CCUG 10374</strain>
    </source>
</reference>
<organism evidence="8 9">
    <name type="scientific">Aliarcobacter skirrowii CCUG 10374</name>
    <dbReference type="NCBI Taxonomy" id="1032239"/>
    <lineage>
        <taxon>Bacteria</taxon>
        <taxon>Pseudomonadati</taxon>
        <taxon>Campylobacterota</taxon>
        <taxon>Epsilonproteobacteria</taxon>
        <taxon>Campylobacterales</taxon>
        <taxon>Arcobacteraceae</taxon>
        <taxon>Aliarcobacter</taxon>
    </lineage>
</organism>
<dbReference type="PANTHER" id="PTHR30518:SF2">
    <property type="entry name" value="ENDOLYTIC MUREIN TRANSGLYCOSYLASE"/>
    <property type="match status" value="1"/>
</dbReference>
<dbReference type="Pfam" id="PF02618">
    <property type="entry name" value="YceG"/>
    <property type="match status" value="1"/>
</dbReference>
<protein>
    <recommendedName>
        <fullName evidence="7">Endolytic murein transglycosylase</fullName>
        <ecNumber evidence="7">4.2.2.29</ecNumber>
    </recommendedName>
    <alternativeName>
        <fullName evidence="7">Peptidoglycan lytic transglycosylase</fullName>
    </alternativeName>
    <alternativeName>
        <fullName evidence="7">Peptidoglycan polymerization terminase</fullName>
    </alternativeName>
</protein>
<evidence type="ECO:0000256" key="3">
    <source>
        <dbReference type="ARBA" id="ARBA00022989"/>
    </source>
</evidence>
<dbReference type="EC" id="4.2.2.29" evidence="7"/>
<keyword evidence="3 7" id="KW-1133">Transmembrane helix</keyword>
<dbReference type="InterPro" id="IPR003770">
    <property type="entry name" value="MLTG-like"/>
</dbReference>